<dbReference type="RefSeq" id="XP_001883371.1">
    <property type="nucleotide sequence ID" value="XM_001883336.1"/>
</dbReference>
<feature type="transmembrane region" description="Helical" evidence="1">
    <location>
        <begin position="126"/>
        <end position="146"/>
    </location>
</feature>
<dbReference type="GeneID" id="6079023"/>
<sequence length="342" mass="38141">MDANLLPNPFTPMAWLPPEFAYQMSMATHICAGVTGVMVWDIVTSLGEDYQIFFKRKVGLTNVVYFISRIASMLFMVLTMILVTSPIGNCPSNQKIFLSFFSIAIASSNLLFFFRLRAIYTGHKAVIIFGFILWVISAGGTVSTPVGVDGVHIGTTNYCTETGQRLYVSVSGILPFIHDTFVFLAISYKLAQNAHNESTLRTGLRAALFGEYLPAFSRSLLLDGQQYYLLTVLTNFIAILMVFVPVPIVYRVIWSFPNVMMMNVMACRVYRNTKLGLYKGSPTSTSNILSEPIPLAFRQHTTADNGTDGTVQISRTTQSVDQYDRLTKKERLSKEDFGEVKG</sequence>
<evidence type="ECO:0000256" key="1">
    <source>
        <dbReference type="SAM" id="Phobius"/>
    </source>
</evidence>
<proteinExistence type="predicted"/>
<feature type="transmembrane region" description="Helical" evidence="1">
    <location>
        <begin position="20"/>
        <end position="43"/>
    </location>
</feature>
<accession>B0DHB9</accession>
<dbReference type="OrthoDB" id="3038990at2759"/>
<reference evidence="2 3" key="1">
    <citation type="journal article" date="2008" name="Nature">
        <title>The genome of Laccaria bicolor provides insights into mycorrhizal symbiosis.</title>
        <authorList>
            <person name="Martin F."/>
            <person name="Aerts A."/>
            <person name="Ahren D."/>
            <person name="Brun A."/>
            <person name="Danchin E.G.J."/>
            <person name="Duchaussoy F."/>
            <person name="Gibon J."/>
            <person name="Kohler A."/>
            <person name="Lindquist E."/>
            <person name="Pereda V."/>
            <person name="Salamov A."/>
            <person name="Shapiro H.J."/>
            <person name="Wuyts J."/>
            <person name="Blaudez D."/>
            <person name="Buee M."/>
            <person name="Brokstein P."/>
            <person name="Canbaeck B."/>
            <person name="Cohen D."/>
            <person name="Courty P.E."/>
            <person name="Coutinho P.M."/>
            <person name="Delaruelle C."/>
            <person name="Detter J.C."/>
            <person name="Deveau A."/>
            <person name="DiFazio S."/>
            <person name="Duplessis S."/>
            <person name="Fraissinet-Tachet L."/>
            <person name="Lucic E."/>
            <person name="Frey-Klett P."/>
            <person name="Fourrey C."/>
            <person name="Feussner I."/>
            <person name="Gay G."/>
            <person name="Grimwood J."/>
            <person name="Hoegger P.J."/>
            <person name="Jain P."/>
            <person name="Kilaru S."/>
            <person name="Labbe J."/>
            <person name="Lin Y.C."/>
            <person name="Legue V."/>
            <person name="Le Tacon F."/>
            <person name="Marmeisse R."/>
            <person name="Melayah D."/>
            <person name="Montanini B."/>
            <person name="Muratet M."/>
            <person name="Nehls U."/>
            <person name="Niculita-Hirzel H."/>
            <person name="Oudot-Le Secq M.P."/>
            <person name="Peter M."/>
            <person name="Quesneville H."/>
            <person name="Rajashekar B."/>
            <person name="Reich M."/>
            <person name="Rouhier N."/>
            <person name="Schmutz J."/>
            <person name="Yin T."/>
            <person name="Chalot M."/>
            <person name="Henrissat B."/>
            <person name="Kuees U."/>
            <person name="Lucas S."/>
            <person name="Van de Peer Y."/>
            <person name="Podila G.K."/>
            <person name="Polle A."/>
            <person name="Pukkila P.J."/>
            <person name="Richardson P.M."/>
            <person name="Rouze P."/>
            <person name="Sanders I.R."/>
            <person name="Stajich J.E."/>
            <person name="Tunlid A."/>
            <person name="Tuskan G."/>
            <person name="Grigoriev I.V."/>
        </authorList>
    </citation>
    <scope>NUCLEOTIDE SEQUENCE [LARGE SCALE GENOMIC DNA]</scope>
    <source>
        <strain evidence="3">S238N-H82 / ATCC MYA-4686</strain>
    </source>
</reference>
<feature type="transmembrane region" description="Helical" evidence="1">
    <location>
        <begin position="227"/>
        <end position="246"/>
    </location>
</feature>
<evidence type="ECO:0000313" key="2">
    <source>
        <dbReference type="EMBL" id="EDR06083.1"/>
    </source>
</evidence>
<protein>
    <submittedName>
        <fullName evidence="2">Predicted protein</fullName>
    </submittedName>
</protein>
<dbReference type="AlphaFoldDB" id="B0DHB9"/>
<feature type="transmembrane region" description="Helical" evidence="1">
    <location>
        <begin position="63"/>
        <end position="84"/>
    </location>
</feature>
<evidence type="ECO:0000313" key="3">
    <source>
        <dbReference type="Proteomes" id="UP000001194"/>
    </source>
</evidence>
<keyword evidence="1" id="KW-1133">Transmembrane helix</keyword>
<dbReference type="HOGENOM" id="CLU_060549_0_0_1"/>
<keyword evidence="1" id="KW-0472">Membrane</keyword>
<organism evidence="3">
    <name type="scientific">Laccaria bicolor (strain S238N-H82 / ATCC MYA-4686)</name>
    <name type="common">Bicoloured deceiver</name>
    <name type="synonym">Laccaria laccata var. bicolor</name>
    <dbReference type="NCBI Taxonomy" id="486041"/>
    <lineage>
        <taxon>Eukaryota</taxon>
        <taxon>Fungi</taxon>
        <taxon>Dikarya</taxon>
        <taxon>Basidiomycota</taxon>
        <taxon>Agaricomycotina</taxon>
        <taxon>Agaricomycetes</taxon>
        <taxon>Agaricomycetidae</taxon>
        <taxon>Agaricales</taxon>
        <taxon>Agaricineae</taxon>
        <taxon>Hydnangiaceae</taxon>
        <taxon>Laccaria</taxon>
    </lineage>
</organism>
<name>B0DHB9_LACBS</name>
<dbReference type="KEGG" id="lbc:LACBIDRAFT_302219"/>
<keyword evidence="3" id="KW-1185">Reference proteome</keyword>
<gene>
    <name evidence="2" type="ORF">LACBIDRAFT_302219</name>
</gene>
<dbReference type="EMBL" id="DS547110">
    <property type="protein sequence ID" value="EDR06083.1"/>
    <property type="molecule type" value="Genomic_DNA"/>
</dbReference>
<keyword evidence="1" id="KW-0812">Transmembrane</keyword>
<dbReference type="Proteomes" id="UP000001194">
    <property type="component" value="Unassembled WGS sequence"/>
</dbReference>
<feature type="transmembrane region" description="Helical" evidence="1">
    <location>
        <begin position="96"/>
        <end position="114"/>
    </location>
</feature>
<dbReference type="InParanoid" id="B0DHB9"/>